<protein>
    <submittedName>
        <fullName evidence="2">Uncharacterized protein</fullName>
    </submittedName>
</protein>
<sequence length="87" mass="9591">MSPQTVSPLSPHSAPTCGQCPTHGQTPDHVPERPPLPREVDCDLFNNSNHSESAASPHPLHREQKQTLGERKTDIQHDPATNNGYHK</sequence>
<feature type="non-terminal residue" evidence="2">
    <location>
        <position position="87"/>
    </location>
</feature>
<feature type="compositionally biased region" description="Polar residues" evidence="1">
    <location>
        <begin position="45"/>
        <end position="54"/>
    </location>
</feature>
<keyword evidence="3" id="KW-1185">Reference proteome</keyword>
<feature type="compositionally biased region" description="Basic and acidic residues" evidence="1">
    <location>
        <begin position="29"/>
        <end position="41"/>
    </location>
</feature>
<feature type="compositionally biased region" description="Polar residues" evidence="1">
    <location>
        <begin position="1"/>
        <end position="10"/>
    </location>
</feature>
<comment type="caution">
    <text evidence="2">The sequence shown here is derived from an EMBL/GenBank/DDBJ whole genome shotgun (WGS) entry which is preliminary data.</text>
</comment>
<proteinExistence type="predicted"/>
<dbReference type="Proteomes" id="UP000287033">
    <property type="component" value="Unassembled WGS sequence"/>
</dbReference>
<dbReference type="AlphaFoldDB" id="A0A401TL65"/>
<name>A0A401TL65_CHIPU</name>
<feature type="region of interest" description="Disordered" evidence="1">
    <location>
        <begin position="1"/>
        <end position="87"/>
    </location>
</feature>
<evidence type="ECO:0000256" key="1">
    <source>
        <dbReference type="SAM" id="MobiDB-lite"/>
    </source>
</evidence>
<evidence type="ECO:0000313" key="3">
    <source>
        <dbReference type="Proteomes" id="UP000287033"/>
    </source>
</evidence>
<dbReference type="EMBL" id="BEZZ01102882">
    <property type="protein sequence ID" value="GCC43410.1"/>
    <property type="molecule type" value="Genomic_DNA"/>
</dbReference>
<reference evidence="2 3" key="1">
    <citation type="journal article" date="2018" name="Nat. Ecol. Evol.">
        <title>Shark genomes provide insights into elasmobranch evolution and the origin of vertebrates.</title>
        <authorList>
            <person name="Hara Y"/>
            <person name="Yamaguchi K"/>
            <person name="Onimaru K"/>
            <person name="Kadota M"/>
            <person name="Koyanagi M"/>
            <person name="Keeley SD"/>
            <person name="Tatsumi K"/>
            <person name="Tanaka K"/>
            <person name="Motone F"/>
            <person name="Kageyama Y"/>
            <person name="Nozu R"/>
            <person name="Adachi N"/>
            <person name="Nishimura O"/>
            <person name="Nakagawa R"/>
            <person name="Tanegashima C"/>
            <person name="Kiyatake I"/>
            <person name="Matsumoto R"/>
            <person name="Murakumo K"/>
            <person name="Nishida K"/>
            <person name="Terakita A"/>
            <person name="Kuratani S"/>
            <person name="Sato K"/>
            <person name="Hyodo S Kuraku.S."/>
        </authorList>
    </citation>
    <scope>NUCLEOTIDE SEQUENCE [LARGE SCALE GENOMIC DNA]</scope>
</reference>
<feature type="compositionally biased region" description="Basic and acidic residues" evidence="1">
    <location>
        <begin position="60"/>
        <end position="77"/>
    </location>
</feature>
<organism evidence="2 3">
    <name type="scientific">Chiloscyllium punctatum</name>
    <name type="common">Brownbanded bambooshark</name>
    <name type="synonym">Hemiscyllium punctatum</name>
    <dbReference type="NCBI Taxonomy" id="137246"/>
    <lineage>
        <taxon>Eukaryota</taxon>
        <taxon>Metazoa</taxon>
        <taxon>Chordata</taxon>
        <taxon>Craniata</taxon>
        <taxon>Vertebrata</taxon>
        <taxon>Chondrichthyes</taxon>
        <taxon>Elasmobranchii</taxon>
        <taxon>Galeomorphii</taxon>
        <taxon>Galeoidea</taxon>
        <taxon>Orectolobiformes</taxon>
        <taxon>Hemiscylliidae</taxon>
        <taxon>Chiloscyllium</taxon>
    </lineage>
</organism>
<accession>A0A401TL65</accession>
<gene>
    <name evidence="2" type="ORF">chiPu_0027407</name>
</gene>
<evidence type="ECO:0000313" key="2">
    <source>
        <dbReference type="EMBL" id="GCC43410.1"/>
    </source>
</evidence>